<reference evidence="2 3" key="1">
    <citation type="submission" date="2015-08" db="EMBL/GenBank/DDBJ databases">
        <authorList>
            <person name="Babu N.S."/>
            <person name="Beckwith C.J."/>
            <person name="Beseler K.G."/>
            <person name="Brison A."/>
            <person name="Carone J.V."/>
            <person name="Caskin T.P."/>
            <person name="Diamond M."/>
            <person name="Durham M.E."/>
            <person name="Foxe J.M."/>
            <person name="Go M."/>
            <person name="Henderson B.A."/>
            <person name="Jones I.B."/>
            <person name="McGettigan J.A."/>
            <person name="Micheletti S.J."/>
            <person name="Nasrallah M.E."/>
            <person name="Ortiz D."/>
            <person name="Piller C.R."/>
            <person name="Privatt S.R."/>
            <person name="Schneider S.L."/>
            <person name="Sharp S."/>
            <person name="Smith T.C."/>
            <person name="Stanton J.D."/>
            <person name="Ullery H.E."/>
            <person name="Wilson R.J."/>
            <person name="Serrano M.G."/>
            <person name="Buck G."/>
            <person name="Lee V."/>
            <person name="Wang Y."/>
            <person name="Carvalho R."/>
            <person name="Voegtly L."/>
            <person name="Shi R."/>
            <person name="Duckworth R."/>
            <person name="Johnson A."/>
            <person name="Loviza R."/>
            <person name="Walstead R."/>
            <person name="Shah Z."/>
            <person name="Kiflezghi M."/>
            <person name="Wade K."/>
            <person name="Ball S.L."/>
            <person name="Bradley K.W."/>
            <person name="Asai D.J."/>
            <person name="Bowman C.A."/>
            <person name="Russell D.A."/>
            <person name="Pope W.H."/>
            <person name="Jacobs-Sera D."/>
            <person name="Hendrix R.W."/>
            <person name="Hatfull G.F."/>
        </authorList>
    </citation>
    <scope>NUCLEOTIDE SEQUENCE [LARGE SCALE GENOMIC DNA]</scope>
    <source>
        <strain evidence="2 3">DSM 27648</strain>
    </source>
</reference>
<gene>
    <name evidence="2" type="ORF">AKJ09_05136</name>
</gene>
<dbReference type="STRING" id="1391654.AKJ09_05136"/>
<organism evidence="2 3">
    <name type="scientific">Labilithrix luteola</name>
    <dbReference type="NCBI Taxonomy" id="1391654"/>
    <lineage>
        <taxon>Bacteria</taxon>
        <taxon>Pseudomonadati</taxon>
        <taxon>Myxococcota</taxon>
        <taxon>Polyangia</taxon>
        <taxon>Polyangiales</taxon>
        <taxon>Labilitrichaceae</taxon>
        <taxon>Labilithrix</taxon>
    </lineage>
</organism>
<dbReference type="PANTHER" id="PTHR46534:SF1">
    <property type="entry name" value="IGGFC-BINDING PROTEIN N-TERMINAL DOMAIN-CONTAINING PROTEIN"/>
    <property type="match status" value="1"/>
</dbReference>
<dbReference type="InterPro" id="IPR035234">
    <property type="entry name" value="IgGFc-bd_N"/>
</dbReference>
<name>A0A0K1PY86_9BACT</name>
<dbReference type="PANTHER" id="PTHR46534">
    <property type="entry name" value="IGGFC_BINDING DOMAIN-CONTAINING PROTEIN"/>
    <property type="match status" value="1"/>
</dbReference>
<accession>A0A0K1PY86</accession>
<dbReference type="PROSITE" id="PS51257">
    <property type="entry name" value="PROKAR_LIPOPROTEIN"/>
    <property type="match status" value="1"/>
</dbReference>
<evidence type="ECO:0000313" key="3">
    <source>
        <dbReference type="Proteomes" id="UP000064967"/>
    </source>
</evidence>
<proteinExistence type="predicted"/>
<evidence type="ECO:0000259" key="1">
    <source>
        <dbReference type="Pfam" id="PF17517"/>
    </source>
</evidence>
<feature type="domain" description="IgGFc-binding protein N-terminal" evidence="1">
    <location>
        <begin position="230"/>
        <end position="551"/>
    </location>
</feature>
<dbReference type="RefSeq" id="WP_146649428.1">
    <property type="nucleotide sequence ID" value="NZ_CP012333.1"/>
</dbReference>
<dbReference type="KEGG" id="llu:AKJ09_05136"/>
<keyword evidence="3" id="KW-1185">Reference proteome</keyword>
<evidence type="ECO:0000313" key="2">
    <source>
        <dbReference type="EMBL" id="AKU98472.1"/>
    </source>
</evidence>
<dbReference type="AlphaFoldDB" id="A0A0K1PY86"/>
<dbReference type="OrthoDB" id="5486557at2"/>
<sequence length="577" mass="61128">MKRIAVAALAVGAIFACGDERKAFAPNVPPTFELEAGSSSSSCGVARCARDLHAIVDECDESHVIKSCAANEGCSDAKCVPACEIDSASTGCEFFAVPPSPQPESAGSCFAAIVTNTWDAPTRIDAEYAGRSLDLATSARIVRSENGEVVYAPFSGELQPGEVAVLFLSASRNQSQSQNVPCPLGVIPALEDTSRNGTLRASTIQIKTTAPVSAYSIYPFGGATSHTPGASLLLPVRAWKSGYVVTNPAEIMRRGGKPAYAATQIVAAEDDTDVVVIGSQHIQPGRDVEGAARGVPQTYRLRRGEQLQFEQDPELTGTRISANKKIGVWSSHACMDIPTGYCCCDSAHLQLFPVGTMGREYAVVPYLARAGAEVGEDYLFRITGAVDGTVLTYEPARPEGSPATIDAGESVPFTSRSPFVVRSQDSDHPIAVYAFMTGAIEGTGEGDPDFTSVVPTEQYLGRYVFFVDPTYRNSQLVVVRSREEGKSFEPVVLDCAGPLDGWQAVGTSGKHEYTSVRLTKSFEPQAVGTGTCGAGRHVLESRGPAAVTIWGTDNWASYGYPGGAAIRSLNNVDPVVR</sequence>
<dbReference type="EMBL" id="CP012333">
    <property type="protein sequence ID" value="AKU98472.1"/>
    <property type="molecule type" value="Genomic_DNA"/>
</dbReference>
<protein>
    <recommendedName>
        <fullName evidence="1">IgGFc-binding protein N-terminal domain-containing protein</fullName>
    </recommendedName>
</protein>
<dbReference type="Proteomes" id="UP000064967">
    <property type="component" value="Chromosome"/>
</dbReference>
<dbReference type="Pfam" id="PF17517">
    <property type="entry name" value="IgGFc_binding"/>
    <property type="match status" value="1"/>
</dbReference>